<dbReference type="Gene3D" id="2.60.40.10">
    <property type="entry name" value="Immunoglobulins"/>
    <property type="match status" value="2"/>
</dbReference>
<accession>A0A430RAD5</accession>
<evidence type="ECO:0000313" key="2">
    <source>
        <dbReference type="EMBL" id="RTH04332.1"/>
    </source>
</evidence>
<evidence type="ECO:0000313" key="3">
    <source>
        <dbReference type="Proteomes" id="UP000286734"/>
    </source>
</evidence>
<dbReference type="AlphaFoldDB" id="A0A430RAD5"/>
<protein>
    <recommendedName>
        <fullName evidence="1">PKD/Chitinase domain-containing protein</fullName>
    </recommendedName>
</protein>
<dbReference type="InterPro" id="IPR035986">
    <property type="entry name" value="PKD_dom_sf"/>
</dbReference>
<feature type="domain" description="PKD/Chitinase" evidence="1">
    <location>
        <begin position="249"/>
        <end position="323"/>
    </location>
</feature>
<gene>
    <name evidence="2" type="ORF">CSW47_06910</name>
</gene>
<dbReference type="Proteomes" id="UP000286734">
    <property type="component" value="Unassembled WGS sequence"/>
</dbReference>
<dbReference type="EMBL" id="PELP01000176">
    <property type="protein sequence ID" value="RTH04332.1"/>
    <property type="molecule type" value="Genomic_DNA"/>
</dbReference>
<organism evidence="2 3">
    <name type="scientific">Thermus scotoductus</name>
    <dbReference type="NCBI Taxonomy" id="37636"/>
    <lineage>
        <taxon>Bacteria</taxon>
        <taxon>Thermotogati</taxon>
        <taxon>Deinococcota</taxon>
        <taxon>Deinococci</taxon>
        <taxon>Thermales</taxon>
        <taxon>Thermaceae</taxon>
        <taxon>Thermus</taxon>
    </lineage>
</organism>
<sequence length="449" mass="47277">MVFSVGASGEVSVSLYMGTVMENYAAAGIEYVDGRGWQPIQEFRRNISWLGPELTGALEVRGYARAGLGLDVYGVPTASVGLSAYARLWGRAQSNPSCLAALEYGLHAGIDASVGLDVTTAIGLPAVRYNINIFDLRLTGGFSACPPTVQITSPGDGASVDLNRNFTVVVNATDPMGQPVTLAWDPAPLSSSGTSASYRFTREGPQRITVTGTTGDGRRGQASIQVNVVNSPPRASIDIPGNGQSYYLNPTATVAARGSGSDVNEDDPNVLSCSWAVAPDNLEAEGCSISFTFSTPGNRTLRLVVRDPQGLASEPTEVTISVQNPPPNYPPTASIAVTPASDPYTWNQTLTLTATDPRDPEGNTPLSFTWRAIKVDGSGNPFGSVLNLGSTQTVSWNLGTAHSFLTEPGSTCQSTGQRVRLELVVTDSLGNAMSPWTDSRIIRVECPPG</sequence>
<name>A0A430RAD5_THESC</name>
<dbReference type="InterPro" id="IPR013783">
    <property type="entry name" value="Ig-like_fold"/>
</dbReference>
<dbReference type="SUPFAM" id="SSF49299">
    <property type="entry name" value="PKD domain"/>
    <property type="match status" value="2"/>
</dbReference>
<feature type="domain" description="PKD/Chitinase" evidence="1">
    <location>
        <begin position="148"/>
        <end position="231"/>
    </location>
</feature>
<dbReference type="InterPro" id="IPR022409">
    <property type="entry name" value="PKD/Chitinase_dom"/>
</dbReference>
<dbReference type="SMART" id="SM00089">
    <property type="entry name" value="PKD"/>
    <property type="match status" value="2"/>
</dbReference>
<evidence type="ECO:0000259" key="1">
    <source>
        <dbReference type="SMART" id="SM00089"/>
    </source>
</evidence>
<proteinExistence type="predicted"/>
<comment type="caution">
    <text evidence="2">The sequence shown here is derived from an EMBL/GenBank/DDBJ whole genome shotgun (WGS) entry which is preliminary data.</text>
</comment>
<reference evidence="2 3" key="1">
    <citation type="journal article" date="2019" name="Extremophiles">
        <title>Biogeography of thermophiles and predominance of Thermus scotoductus in domestic water heaters.</title>
        <authorList>
            <person name="Wilpiszeski R.L."/>
            <person name="Zhang Z."/>
            <person name="House C.H."/>
        </authorList>
    </citation>
    <scope>NUCLEOTIDE SEQUENCE [LARGE SCALE GENOMIC DNA]</scope>
    <source>
        <strain evidence="2 3">34_S34</strain>
    </source>
</reference>